<dbReference type="Pfam" id="PF13414">
    <property type="entry name" value="TPR_11"/>
    <property type="match status" value="1"/>
</dbReference>
<dbReference type="InterPro" id="IPR052943">
    <property type="entry name" value="TMTC_O-mannosyl-trnsfr"/>
</dbReference>
<dbReference type="SMART" id="SM00028">
    <property type="entry name" value="TPR"/>
    <property type="match status" value="7"/>
</dbReference>
<gene>
    <name evidence="2" type="ORF">OCH7691_02632</name>
</gene>
<name>A0A1Y5TB23_9PROT</name>
<dbReference type="OrthoDB" id="9783136at2"/>
<feature type="repeat" description="TPR" evidence="1">
    <location>
        <begin position="255"/>
        <end position="288"/>
    </location>
</feature>
<feature type="repeat" description="TPR" evidence="1">
    <location>
        <begin position="14"/>
        <end position="47"/>
    </location>
</feature>
<sequence>MRTTGSARARTKAGVDAAGEGRALHKAGRLKEAARAYEKALKADPRDDTTRSLLGAARLGLGQAGAAVDCFRMLVRRAGDDPRNHFNLAIALTAAGRTEEAEASIRACLERAPDDPAALNNLGDLLRRRGALEEAERHFRKALAHAPGMVEAMVNLAALLANRYQTEHRDEAEALLRRAIAARPGLARAHEILAQVIGAPGRRAEALAAAREAAALAPRALSAQVGLARAAILAGDYEAAEAAASRAIEADPDSAEAHYLAGAAAYKLNRVEAARAAFETSLARDPENRSPSHAECVAALFVTLQALSHGELAAPLMDYRRLVRPALLPLPEGFADHAELNRKLAAEIRAHPTLRFDPEGRVAHGAALTDNLLADPSPAHAAFIGAVRRAIEDYRTALPIEPSHPILRARPKAYHMVSWATLTRAGGLIDSHIHEHSWLSGAYYATLPDMNGTSPENPEGWIEFGRPTPFFTAGFEPLVHLVRPEPGLLVLFPSALFHRTVPFTDEAERISLSFNCYPD</sequence>
<keyword evidence="1" id="KW-0802">TPR repeat</keyword>
<dbReference type="RefSeq" id="WP_085883966.1">
    <property type="nucleotide sequence ID" value="NZ_FWFR01000002.1"/>
</dbReference>
<feature type="repeat" description="TPR" evidence="1">
    <location>
        <begin position="116"/>
        <end position="149"/>
    </location>
</feature>
<protein>
    <submittedName>
        <fullName evidence="2">Tetratricopeptide repeat protein</fullName>
    </submittedName>
</protein>
<proteinExistence type="predicted"/>
<dbReference type="Pfam" id="PF13759">
    <property type="entry name" value="2OG-FeII_Oxy_5"/>
    <property type="match status" value="1"/>
</dbReference>
<dbReference type="Proteomes" id="UP000193200">
    <property type="component" value="Unassembled WGS sequence"/>
</dbReference>
<dbReference type="PANTHER" id="PTHR44809">
    <property type="match status" value="1"/>
</dbReference>
<feature type="repeat" description="TPR" evidence="1">
    <location>
        <begin position="221"/>
        <end position="254"/>
    </location>
</feature>
<dbReference type="InterPro" id="IPR012668">
    <property type="entry name" value="CHP02466"/>
</dbReference>
<dbReference type="AlphaFoldDB" id="A0A1Y5TB23"/>
<dbReference type="InterPro" id="IPR011990">
    <property type="entry name" value="TPR-like_helical_dom_sf"/>
</dbReference>
<dbReference type="InParanoid" id="A0A1Y5TB23"/>
<dbReference type="Gene3D" id="2.60.120.620">
    <property type="entry name" value="q2cbj1_9rhob like domain"/>
    <property type="match status" value="1"/>
</dbReference>
<dbReference type="SUPFAM" id="SSF48452">
    <property type="entry name" value="TPR-like"/>
    <property type="match status" value="2"/>
</dbReference>
<accession>A0A1Y5TB23</accession>
<dbReference type="EMBL" id="FWFR01000002">
    <property type="protein sequence ID" value="SLN59776.1"/>
    <property type="molecule type" value="Genomic_DNA"/>
</dbReference>
<evidence type="ECO:0000256" key="1">
    <source>
        <dbReference type="PROSITE-ProRule" id="PRU00339"/>
    </source>
</evidence>
<dbReference type="PANTHER" id="PTHR44809:SF1">
    <property type="entry name" value="PROTEIN O-MANNOSYL-TRANSFERASE TMTC1"/>
    <property type="match status" value="1"/>
</dbReference>
<dbReference type="Pfam" id="PF13432">
    <property type="entry name" value="TPR_16"/>
    <property type="match status" value="2"/>
</dbReference>
<reference evidence="2 3" key="1">
    <citation type="submission" date="2017-03" db="EMBL/GenBank/DDBJ databases">
        <authorList>
            <person name="Afonso C.L."/>
            <person name="Miller P.J."/>
            <person name="Scott M.A."/>
            <person name="Spackman E."/>
            <person name="Goraichik I."/>
            <person name="Dimitrov K.M."/>
            <person name="Suarez D.L."/>
            <person name="Swayne D.E."/>
        </authorList>
    </citation>
    <scope>NUCLEOTIDE SEQUENCE [LARGE SCALE GENOMIC DNA]</scope>
    <source>
        <strain evidence="2 3">CECT 7691</strain>
    </source>
</reference>
<evidence type="ECO:0000313" key="3">
    <source>
        <dbReference type="Proteomes" id="UP000193200"/>
    </source>
</evidence>
<evidence type="ECO:0000313" key="2">
    <source>
        <dbReference type="EMBL" id="SLN59776.1"/>
    </source>
</evidence>
<dbReference type="Gene3D" id="1.25.40.10">
    <property type="entry name" value="Tetratricopeptide repeat domain"/>
    <property type="match status" value="2"/>
</dbReference>
<dbReference type="InterPro" id="IPR019734">
    <property type="entry name" value="TPR_rpt"/>
</dbReference>
<organism evidence="2 3">
    <name type="scientific">Oceanibacterium hippocampi</name>
    <dbReference type="NCBI Taxonomy" id="745714"/>
    <lineage>
        <taxon>Bacteria</taxon>
        <taxon>Pseudomonadati</taxon>
        <taxon>Pseudomonadota</taxon>
        <taxon>Alphaproteobacteria</taxon>
        <taxon>Sneathiellales</taxon>
        <taxon>Sneathiellaceae</taxon>
        <taxon>Oceanibacterium</taxon>
    </lineage>
</organism>
<keyword evidence="3" id="KW-1185">Reference proteome</keyword>
<dbReference type="PROSITE" id="PS50005">
    <property type="entry name" value="TPR"/>
    <property type="match status" value="4"/>
</dbReference>